<keyword evidence="11" id="KW-1185">Reference proteome</keyword>
<dbReference type="RefSeq" id="XP_020551438.1">
    <property type="nucleotide sequence ID" value="XM_020695779.1"/>
</dbReference>
<keyword evidence="4 9" id="KW-0812">Transmembrane</keyword>
<keyword evidence="5" id="KW-0732">Signal</keyword>
<keyword evidence="7" id="KW-0406">Ion transport</keyword>
<evidence type="ECO:0000256" key="1">
    <source>
        <dbReference type="ARBA" id="ARBA00004141"/>
    </source>
</evidence>
<dbReference type="GeneID" id="105173393"/>
<feature type="domain" description="Cation/H+ exchanger transmembrane" evidence="10">
    <location>
        <begin position="6"/>
        <end position="152"/>
    </location>
</feature>
<keyword evidence="2" id="KW-0813">Transport</keyword>
<keyword evidence="3" id="KW-0050">Antiport</keyword>
<evidence type="ECO:0000313" key="11">
    <source>
        <dbReference type="Proteomes" id="UP000504604"/>
    </source>
</evidence>
<feature type="transmembrane region" description="Helical" evidence="9">
    <location>
        <begin position="99"/>
        <end position="118"/>
    </location>
</feature>
<evidence type="ECO:0000256" key="2">
    <source>
        <dbReference type="ARBA" id="ARBA00022448"/>
    </source>
</evidence>
<dbReference type="GO" id="GO:0016020">
    <property type="term" value="C:membrane"/>
    <property type="evidence" value="ECO:0007669"/>
    <property type="project" value="UniProtKB-SubCell"/>
</dbReference>
<dbReference type="InterPro" id="IPR045158">
    <property type="entry name" value="KEA4/5/6-like"/>
</dbReference>
<feature type="transmembrane region" description="Helical" evidence="9">
    <location>
        <begin position="124"/>
        <end position="143"/>
    </location>
</feature>
<dbReference type="Pfam" id="PF00999">
    <property type="entry name" value="Na_H_Exchanger"/>
    <property type="match status" value="1"/>
</dbReference>
<evidence type="ECO:0000256" key="9">
    <source>
        <dbReference type="SAM" id="Phobius"/>
    </source>
</evidence>
<sequence>MSMTKSKVGGIAGFLGSFINNVMSQTCVPWFLKLMISLSSQQTNELYQLASVAFCLLVTWCSEKLGVGLELGSFAAEVMISTTDLAQHTLEQGEPIRNLFAALFLTSIGLLIHVHFLWNHVDILLASVILLVIVKTAVISVVVKGFGYSNKILAVVECLGHK</sequence>
<name>A0A8M8UWY0_SESIN</name>
<reference evidence="12" key="2">
    <citation type="submission" date="2025-08" db="UniProtKB">
        <authorList>
            <consortium name="RefSeq"/>
        </authorList>
    </citation>
    <scope>IDENTIFICATION</scope>
</reference>
<dbReference type="InterPro" id="IPR006153">
    <property type="entry name" value="Cation/H_exchanger_TM"/>
</dbReference>
<evidence type="ECO:0000256" key="4">
    <source>
        <dbReference type="ARBA" id="ARBA00022692"/>
    </source>
</evidence>
<reference evidence="11" key="1">
    <citation type="submission" date="2024-10" db="UniProtKB">
        <authorList>
            <consortium name="RefSeq"/>
        </authorList>
    </citation>
    <scope>NUCLEOTIDE SEQUENCE [LARGE SCALE GENOMIC DNA]</scope>
    <source>
        <strain evidence="11">cv. Zhongzhi No. 13</strain>
    </source>
</reference>
<evidence type="ECO:0000259" key="10">
    <source>
        <dbReference type="Pfam" id="PF00999"/>
    </source>
</evidence>
<evidence type="ECO:0000256" key="5">
    <source>
        <dbReference type="ARBA" id="ARBA00022729"/>
    </source>
</evidence>
<evidence type="ECO:0000256" key="3">
    <source>
        <dbReference type="ARBA" id="ARBA00022449"/>
    </source>
</evidence>
<gene>
    <name evidence="12" type="primary">LOC105173393</name>
</gene>
<dbReference type="Gene3D" id="1.20.1530.20">
    <property type="match status" value="1"/>
</dbReference>
<evidence type="ECO:0000256" key="6">
    <source>
        <dbReference type="ARBA" id="ARBA00022989"/>
    </source>
</evidence>
<dbReference type="PANTHER" id="PTHR16254:SF14">
    <property type="entry name" value="TRANSMEMBRANE AND COILED-COIL DOMAIN-CONTAINING PROTEIN 3"/>
    <property type="match status" value="1"/>
</dbReference>
<dbReference type="Proteomes" id="UP000504604">
    <property type="component" value="Linkage group LG1"/>
</dbReference>
<protein>
    <submittedName>
        <fullName evidence="12">K(+) efflux antiporter 6 isoform X1</fullName>
    </submittedName>
</protein>
<evidence type="ECO:0000256" key="8">
    <source>
        <dbReference type="ARBA" id="ARBA00023136"/>
    </source>
</evidence>
<dbReference type="OrthoDB" id="1654420at2759"/>
<comment type="subcellular location">
    <subcellularLocation>
        <location evidence="1">Membrane</location>
        <topology evidence="1">Multi-pass membrane protein</topology>
    </subcellularLocation>
</comment>
<dbReference type="GO" id="GO:0015386">
    <property type="term" value="F:potassium:proton antiporter activity"/>
    <property type="evidence" value="ECO:0007669"/>
    <property type="project" value="InterPro"/>
</dbReference>
<evidence type="ECO:0000256" key="7">
    <source>
        <dbReference type="ARBA" id="ARBA00023065"/>
    </source>
</evidence>
<evidence type="ECO:0000313" key="12">
    <source>
        <dbReference type="RefSeq" id="XP_020551438.1"/>
    </source>
</evidence>
<dbReference type="PANTHER" id="PTHR16254">
    <property type="entry name" value="POTASSIUM/PROTON ANTIPORTER-RELATED"/>
    <property type="match status" value="1"/>
</dbReference>
<proteinExistence type="predicted"/>
<keyword evidence="6 9" id="KW-1133">Transmembrane helix</keyword>
<dbReference type="KEGG" id="sind:105173393"/>
<dbReference type="InterPro" id="IPR038770">
    <property type="entry name" value="Na+/solute_symporter_sf"/>
</dbReference>
<dbReference type="AlphaFoldDB" id="A0A8M8UWY0"/>
<keyword evidence="8 9" id="KW-0472">Membrane</keyword>
<accession>A0A8M8UWY0</accession>
<organism evidence="11 12">
    <name type="scientific">Sesamum indicum</name>
    <name type="common">Oriental sesame</name>
    <name type="synonym">Sesamum orientale</name>
    <dbReference type="NCBI Taxonomy" id="4182"/>
    <lineage>
        <taxon>Eukaryota</taxon>
        <taxon>Viridiplantae</taxon>
        <taxon>Streptophyta</taxon>
        <taxon>Embryophyta</taxon>
        <taxon>Tracheophyta</taxon>
        <taxon>Spermatophyta</taxon>
        <taxon>Magnoliopsida</taxon>
        <taxon>eudicotyledons</taxon>
        <taxon>Gunneridae</taxon>
        <taxon>Pentapetalae</taxon>
        <taxon>asterids</taxon>
        <taxon>lamiids</taxon>
        <taxon>Lamiales</taxon>
        <taxon>Pedaliaceae</taxon>
        <taxon>Sesamum</taxon>
    </lineage>
</organism>